<protein>
    <submittedName>
        <fullName evidence="1">Uncharacterized protein</fullName>
    </submittedName>
</protein>
<evidence type="ECO:0000313" key="2">
    <source>
        <dbReference type="Proteomes" id="UP000256971"/>
    </source>
</evidence>
<dbReference type="Proteomes" id="UP000256971">
    <property type="component" value="Chromosome"/>
</dbReference>
<name>A0ABN5NGY5_9PROT</name>
<dbReference type="RefSeq" id="WP_064788396.1">
    <property type="nucleotide sequence ID" value="NZ_CP031555.1"/>
</dbReference>
<keyword evidence="2" id="KW-1185">Reference proteome</keyword>
<sequence length="138" mass="15341">MFRSSNPARDIVLFEMIDQQSAADGTAYIAALDALAKRSEPAILIFRVAGFVNQDHDVRKQAAAWFKRNRGRLDVFAKGLIRVDEGHHHGDGDHDHDDGHEDAEDSNFARMLPFAVKRTDSLDHALDLACNWASVSKG</sequence>
<accession>A0ABN5NGY5</accession>
<gene>
    <name evidence="1" type="ORF">DY252_16275</name>
</gene>
<organism evidence="1 2">
    <name type="scientific">Thalassospira indica</name>
    <dbReference type="NCBI Taxonomy" id="1891279"/>
    <lineage>
        <taxon>Bacteria</taxon>
        <taxon>Pseudomonadati</taxon>
        <taxon>Pseudomonadota</taxon>
        <taxon>Alphaproteobacteria</taxon>
        <taxon>Rhodospirillales</taxon>
        <taxon>Thalassospiraceae</taxon>
        <taxon>Thalassospira</taxon>
    </lineage>
</organism>
<reference evidence="1 2" key="1">
    <citation type="submission" date="2018-08" db="EMBL/GenBank/DDBJ databases">
        <title>Complete genome sequence of type strain Thalassospira indica MCCC 1A01103T, isolated from isolated from deep seawater of the Indian Ocean.</title>
        <authorList>
            <person name="Liu Y."/>
        </authorList>
    </citation>
    <scope>NUCLEOTIDE SEQUENCE [LARGE SCALE GENOMIC DNA]</scope>
    <source>
        <strain evidence="1 2">PB8BT</strain>
    </source>
</reference>
<evidence type="ECO:0000313" key="1">
    <source>
        <dbReference type="EMBL" id="AXO15603.1"/>
    </source>
</evidence>
<proteinExistence type="predicted"/>
<dbReference type="EMBL" id="CP031555">
    <property type="protein sequence ID" value="AXO15603.1"/>
    <property type="molecule type" value="Genomic_DNA"/>
</dbReference>